<evidence type="ECO:0000313" key="2">
    <source>
        <dbReference type="Proteomes" id="UP000244005"/>
    </source>
</evidence>
<accession>A0A2R6X4L7</accession>
<gene>
    <name evidence="1" type="ORF">MARPO_0036s0039</name>
</gene>
<protein>
    <submittedName>
        <fullName evidence="1">Uncharacterized protein</fullName>
    </submittedName>
</protein>
<sequence length="71" mass="8087">MNAPRLHDASAERSSAAWRRRTLGLGLERVPDLVESGHGSFQILRMRPVDEDLIKGFRFEARSGLRFSLFC</sequence>
<evidence type="ECO:0000313" key="1">
    <source>
        <dbReference type="EMBL" id="PTQ41045.1"/>
    </source>
</evidence>
<dbReference type="EMBL" id="KZ772708">
    <property type="protein sequence ID" value="PTQ41045.1"/>
    <property type="molecule type" value="Genomic_DNA"/>
</dbReference>
<reference evidence="2" key="1">
    <citation type="journal article" date="2017" name="Cell">
        <title>Insights into land plant evolution garnered from the Marchantia polymorpha genome.</title>
        <authorList>
            <person name="Bowman J.L."/>
            <person name="Kohchi T."/>
            <person name="Yamato K.T."/>
            <person name="Jenkins J."/>
            <person name="Shu S."/>
            <person name="Ishizaki K."/>
            <person name="Yamaoka S."/>
            <person name="Nishihama R."/>
            <person name="Nakamura Y."/>
            <person name="Berger F."/>
            <person name="Adam C."/>
            <person name="Aki S.S."/>
            <person name="Althoff F."/>
            <person name="Araki T."/>
            <person name="Arteaga-Vazquez M.A."/>
            <person name="Balasubrmanian S."/>
            <person name="Barry K."/>
            <person name="Bauer D."/>
            <person name="Boehm C.R."/>
            <person name="Briginshaw L."/>
            <person name="Caballero-Perez J."/>
            <person name="Catarino B."/>
            <person name="Chen F."/>
            <person name="Chiyoda S."/>
            <person name="Chovatia M."/>
            <person name="Davies K.M."/>
            <person name="Delmans M."/>
            <person name="Demura T."/>
            <person name="Dierschke T."/>
            <person name="Dolan L."/>
            <person name="Dorantes-Acosta A.E."/>
            <person name="Eklund D.M."/>
            <person name="Florent S.N."/>
            <person name="Flores-Sandoval E."/>
            <person name="Fujiyama A."/>
            <person name="Fukuzawa H."/>
            <person name="Galik B."/>
            <person name="Grimanelli D."/>
            <person name="Grimwood J."/>
            <person name="Grossniklaus U."/>
            <person name="Hamada T."/>
            <person name="Haseloff J."/>
            <person name="Hetherington A.J."/>
            <person name="Higo A."/>
            <person name="Hirakawa Y."/>
            <person name="Hundley H.N."/>
            <person name="Ikeda Y."/>
            <person name="Inoue K."/>
            <person name="Inoue S.I."/>
            <person name="Ishida S."/>
            <person name="Jia Q."/>
            <person name="Kakita M."/>
            <person name="Kanazawa T."/>
            <person name="Kawai Y."/>
            <person name="Kawashima T."/>
            <person name="Kennedy M."/>
            <person name="Kinose K."/>
            <person name="Kinoshita T."/>
            <person name="Kohara Y."/>
            <person name="Koide E."/>
            <person name="Komatsu K."/>
            <person name="Kopischke S."/>
            <person name="Kubo M."/>
            <person name="Kyozuka J."/>
            <person name="Lagercrantz U."/>
            <person name="Lin S.S."/>
            <person name="Lindquist E."/>
            <person name="Lipzen A.M."/>
            <person name="Lu C.W."/>
            <person name="De Luna E."/>
            <person name="Martienssen R.A."/>
            <person name="Minamino N."/>
            <person name="Mizutani M."/>
            <person name="Mizutani M."/>
            <person name="Mochizuki N."/>
            <person name="Monte I."/>
            <person name="Mosher R."/>
            <person name="Nagasaki H."/>
            <person name="Nakagami H."/>
            <person name="Naramoto S."/>
            <person name="Nishitani K."/>
            <person name="Ohtani M."/>
            <person name="Okamoto T."/>
            <person name="Okumura M."/>
            <person name="Phillips J."/>
            <person name="Pollak B."/>
            <person name="Reinders A."/>
            <person name="Rovekamp M."/>
            <person name="Sano R."/>
            <person name="Sawa S."/>
            <person name="Schmid M.W."/>
            <person name="Shirakawa M."/>
            <person name="Solano R."/>
            <person name="Spunde A."/>
            <person name="Suetsugu N."/>
            <person name="Sugano S."/>
            <person name="Sugiyama A."/>
            <person name="Sun R."/>
            <person name="Suzuki Y."/>
            <person name="Takenaka M."/>
            <person name="Takezawa D."/>
            <person name="Tomogane H."/>
            <person name="Tsuzuki M."/>
            <person name="Ueda T."/>
            <person name="Umeda M."/>
            <person name="Ward J.M."/>
            <person name="Watanabe Y."/>
            <person name="Yazaki K."/>
            <person name="Yokoyama R."/>
            <person name="Yoshitake Y."/>
            <person name="Yotsui I."/>
            <person name="Zachgo S."/>
            <person name="Schmutz J."/>
        </authorList>
    </citation>
    <scope>NUCLEOTIDE SEQUENCE [LARGE SCALE GENOMIC DNA]</scope>
    <source>
        <strain evidence="2">Tak-1</strain>
    </source>
</reference>
<dbReference type="AlphaFoldDB" id="A0A2R6X4L7"/>
<dbReference type="Proteomes" id="UP000244005">
    <property type="component" value="Unassembled WGS sequence"/>
</dbReference>
<dbReference type="Gramene" id="Mp1g07950.1">
    <property type="protein sequence ID" value="Mp1g07950.1.cds1"/>
    <property type="gene ID" value="Mp1g07950"/>
</dbReference>
<name>A0A2R6X4L7_MARPO</name>
<organism evidence="1 2">
    <name type="scientific">Marchantia polymorpha</name>
    <name type="common">Common liverwort</name>
    <name type="synonym">Marchantia aquatica</name>
    <dbReference type="NCBI Taxonomy" id="3197"/>
    <lineage>
        <taxon>Eukaryota</taxon>
        <taxon>Viridiplantae</taxon>
        <taxon>Streptophyta</taxon>
        <taxon>Embryophyta</taxon>
        <taxon>Marchantiophyta</taxon>
        <taxon>Marchantiopsida</taxon>
        <taxon>Marchantiidae</taxon>
        <taxon>Marchantiales</taxon>
        <taxon>Marchantiaceae</taxon>
        <taxon>Marchantia</taxon>
    </lineage>
</organism>
<proteinExistence type="predicted"/>
<keyword evidence="2" id="KW-1185">Reference proteome</keyword>